<evidence type="ECO:0000256" key="2">
    <source>
        <dbReference type="ARBA" id="ARBA00023172"/>
    </source>
</evidence>
<dbReference type="Proteomes" id="UP000254889">
    <property type="component" value="Chromosome"/>
</dbReference>
<accession>A0A345ZRY6</accession>
<evidence type="ECO:0000259" key="4">
    <source>
        <dbReference type="PROSITE" id="PS51898"/>
    </source>
</evidence>
<dbReference type="PROSITE" id="PS51898">
    <property type="entry name" value="TYR_RECOMBINASE"/>
    <property type="match status" value="1"/>
</dbReference>
<reference evidence="5 6" key="1">
    <citation type="submission" date="2018-07" db="EMBL/GenBank/DDBJ databases">
        <authorList>
            <person name="Quirk P.G."/>
            <person name="Krulwich T.A."/>
        </authorList>
    </citation>
    <scope>NUCLEOTIDE SEQUENCE [LARGE SCALE GENOMIC DNA]</scope>
    <source>
        <strain evidence="5 6">CC-BB4</strain>
    </source>
</reference>
<dbReference type="GO" id="GO:0006310">
    <property type="term" value="P:DNA recombination"/>
    <property type="evidence" value="ECO:0007669"/>
    <property type="project" value="UniProtKB-KW"/>
</dbReference>
<dbReference type="InterPro" id="IPR013762">
    <property type="entry name" value="Integrase-like_cat_sf"/>
</dbReference>
<dbReference type="RefSeq" id="WP_115688616.1">
    <property type="nucleotide sequence ID" value="NZ_CP031417.1"/>
</dbReference>
<evidence type="ECO:0000256" key="3">
    <source>
        <dbReference type="SAM" id="MobiDB-lite"/>
    </source>
</evidence>
<gene>
    <name evidence="5" type="ORF">DW352_03605</name>
</gene>
<evidence type="ECO:0000313" key="6">
    <source>
        <dbReference type="Proteomes" id="UP000254889"/>
    </source>
</evidence>
<dbReference type="Gene3D" id="1.10.150.130">
    <property type="match status" value="1"/>
</dbReference>
<keyword evidence="6" id="KW-1185">Reference proteome</keyword>
<evidence type="ECO:0000256" key="1">
    <source>
        <dbReference type="ARBA" id="ARBA00023125"/>
    </source>
</evidence>
<dbReference type="OrthoDB" id="102994at2"/>
<dbReference type="SUPFAM" id="SSF56349">
    <property type="entry name" value="DNA breaking-rejoining enzymes"/>
    <property type="match status" value="1"/>
</dbReference>
<feature type="domain" description="Tyr recombinase" evidence="4">
    <location>
        <begin position="189"/>
        <end position="380"/>
    </location>
</feature>
<proteinExistence type="predicted"/>
<dbReference type="GO" id="GO:0003677">
    <property type="term" value="F:DNA binding"/>
    <property type="evidence" value="ECO:0007669"/>
    <property type="project" value="UniProtKB-KW"/>
</dbReference>
<protein>
    <submittedName>
        <fullName evidence="5">Site-specific integrase</fullName>
    </submittedName>
</protein>
<sequence>MAARHKILGGKVHLYKREDGRFWQCAATVNGKQYRESTGKDELAQAEDVAENWYYELRGMFKRGELVKPTEVEKTFAEVTELFLREFAALTEGQRRVGYVKRKEWIARRHLLPFMGDKPISQVNSGLIQEYRLWRVETTKEKLGRPPARGTVIQEIVVIRQVLKTALRRQWIAGLPDLSQPYQMNGKISHRAWFSPDEYRALYTFTQKWAKNPPIARCASQYVQLHDLILFMANTGIRPDEAARLQYRDVSVVEDDRSGETILEIECRGKRGYGPCKSTANAVPVFRRLQKRNQPSPTDLIFPKLPREQFNTALAQLNLKHDREGRVRTFYSLRHTYISFRLLEGAHLLQLAWNCRTSVDMIEKHYAAHIKTRLDASAINMRRGATNASGRPGLVAANDDSGDGAEEAA</sequence>
<keyword evidence="2" id="KW-0233">DNA recombination</keyword>
<dbReference type="InterPro" id="IPR002104">
    <property type="entry name" value="Integrase_catalytic"/>
</dbReference>
<feature type="compositionally biased region" description="Acidic residues" evidence="3">
    <location>
        <begin position="400"/>
        <end position="409"/>
    </location>
</feature>
<feature type="region of interest" description="Disordered" evidence="3">
    <location>
        <begin position="385"/>
        <end position="409"/>
    </location>
</feature>
<keyword evidence="1" id="KW-0238">DNA-binding</keyword>
<dbReference type="InterPro" id="IPR011010">
    <property type="entry name" value="DNA_brk_join_enz"/>
</dbReference>
<dbReference type="EMBL" id="CP031417">
    <property type="protein sequence ID" value="AXK79683.1"/>
    <property type="molecule type" value="Genomic_DNA"/>
</dbReference>
<dbReference type="GO" id="GO:0015074">
    <property type="term" value="P:DNA integration"/>
    <property type="evidence" value="ECO:0007669"/>
    <property type="project" value="InterPro"/>
</dbReference>
<dbReference type="KEGG" id="ptaw:DW352_03605"/>
<dbReference type="AlphaFoldDB" id="A0A345ZRY6"/>
<organism evidence="5 6">
    <name type="scientific">Pseudolabrys taiwanensis</name>
    <dbReference type="NCBI Taxonomy" id="331696"/>
    <lineage>
        <taxon>Bacteria</taxon>
        <taxon>Pseudomonadati</taxon>
        <taxon>Pseudomonadota</taxon>
        <taxon>Alphaproteobacteria</taxon>
        <taxon>Hyphomicrobiales</taxon>
        <taxon>Xanthobacteraceae</taxon>
        <taxon>Pseudolabrys</taxon>
    </lineage>
</organism>
<dbReference type="InterPro" id="IPR010998">
    <property type="entry name" value="Integrase_recombinase_N"/>
</dbReference>
<evidence type="ECO:0000313" key="5">
    <source>
        <dbReference type="EMBL" id="AXK79683.1"/>
    </source>
</evidence>
<dbReference type="Gene3D" id="1.10.443.10">
    <property type="entry name" value="Intergrase catalytic core"/>
    <property type="match status" value="1"/>
</dbReference>
<name>A0A345ZRY6_9HYPH</name>